<dbReference type="PROSITE" id="PS50965">
    <property type="entry name" value="NERD"/>
    <property type="match status" value="1"/>
</dbReference>
<dbReference type="InterPro" id="IPR011528">
    <property type="entry name" value="NERD"/>
</dbReference>
<protein>
    <submittedName>
        <fullName evidence="2">Nuclease-related domain-containing protein</fullName>
    </submittedName>
</protein>
<reference evidence="3" key="1">
    <citation type="journal article" date="2019" name="Int. J. Syst. Evol. Microbiol.">
        <title>The Global Catalogue of Microorganisms (GCM) 10K type strain sequencing project: providing services to taxonomists for standard genome sequencing and annotation.</title>
        <authorList>
            <consortium name="The Broad Institute Genomics Platform"/>
            <consortium name="The Broad Institute Genome Sequencing Center for Infectious Disease"/>
            <person name="Wu L."/>
            <person name="Ma J."/>
        </authorList>
    </citation>
    <scope>NUCLEOTIDE SEQUENCE [LARGE SCALE GENOMIC DNA]</scope>
    <source>
        <strain evidence="3">CCUG 37865</strain>
    </source>
</reference>
<dbReference type="Proteomes" id="UP001595882">
    <property type="component" value="Unassembled WGS sequence"/>
</dbReference>
<dbReference type="EMBL" id="JBHSDT010000004">
    <property type="protein sequence ID" value="MFC4402954.1"/>
    <property type="molecule type" value="Genomic_DNA"/>
</dbReference>
<organism evidence="2 3">
    <name type="scientific">Gracilibacillus xinjiangensis</name>
    <dbReference type="NCBI Taxonomy" id="1193282"/>
    <lineage>
        <taxon>Bacteria</taxon>
        <taxon>Bacillati</taxon>
        <taxon>Bacillota</taxon>
        <taxon>Bacilli</taxon>
        <taxon>Bacillales</taxon>
        <taxon>Bacillaceae</taxon>
        <taxon>Gracilibacillus</taxon>
    </lineage>
</organism>
<evidence type="ECO:0000313" key="3">
    <source>
        <dbReference type="Proteomes" id="UP001595882"/>
    </source>
</evidence>
<accession>A0ABV8WY31</accession>
<name>A0ABV8WY31_9BACI</name>
<dbReference type="Pfam" id="PF08378">
    <property type="entry name" value="NERD"/>
    <property type="match status" value="1"/>
</dbReference>
<gene>
    <name evidence="2" type="ORF">ACFOY7_07695</name>
</gene>
<proteinExistence type="predicted"/>
<evidence type="ECO:0000313" key="2">
    <source>
        <dbReference type="EMBL" id="MFC4402954.1"/>
    </source>
</evidence>
<dbReference type="RefSeq" id="WP_390251034.1">
    <property type="nucleotide sequence ID" value="NZ_JBHSDT010000004.1"/>
</dbReference>
<sequence length="265" mass="31781">MRKKSEELLVYEYLTLRKSLSEEERRRYKKLKRGYEGELLFDTFIEKLEQDYRLLRDVWLSYNNKIFQIDHALMLNNSIYLYEVKNYIGEYYYSNEKLYHFSEKEIDDPLTQLKRTESLLRQLLQQLGYQAPLQGAVVFINPECTIFQAPRTKKILLPTQLNRYFRSFHHPSTVNPIFRQLANKLNSIRLEKSPYEKLPDYHYGELNKGIPCGKCNKFYKIVKGKKCICQNCGEQELVQSAILRNVEEFMILFPEERVTSERIKE</sequence>
<evidence type="ECO:0000259" key="1">
    <source>
        <dbReference type="PROSITE" id="PS50965"/>
    </source>
</evidence>
<comment type="caution">
    <text evidence="2">The sequence shown here is derived from an EMBL/GenBank/DDBJ whole genome shotgun (WGS) entry which is preliminary data.</text>
</comment>
<feature type="domain" description="NERD" evidence="1">
    <location>
        <begin position="33"/>
        <end position="143"/>
    </location>
</feature>
<keyword evidence="3" id="KW-1185">Reference proteome</keyword>